<gene>
    <name evidence="2" type="ORF">SAMN04487935_2379</name>
</gene>
<feature type="signal peptide" evidence="1">
    <location>
        <begin position="1"/>
        <end position="21"/>
    </location>
</feature>
<accession>A0A1G8YKZ9</accession>
<name>A0A1G8YKZ9_9FLAO</name>
<dbReference type="EMBL" id="FNEZ01000003">
    <property type="protein sequence ID" value="SDK03549.1"/>
    <property type="molecule type" value="Genomic_DNA"/>
</dbReference>
<evidence type="ECO:0000313" key="3">
    <source>
        <dbReference type="Proteomes" id="UP000199580"/>
    </source>
</evidence>
<dbReference type="STRING" id="1128970.SAMN04487935_2379"/>
<reference evidence="2 3" key="1">
    <citation type="submission" date="2016-10" db="EMBL/GenBank/DDBJ databases">
        <authorList>
            <person name="de Groot N.N."/>
        </authorList>
    </citation>
    <scope>NUCLEOTIDE SEQUENCE [LARGE SCALE GENOMIC DNA]</scope>
    <source>
        <strain evidence="2 3">CGMCC 1.10076</strain>
    </source>
</reference>
<protein>
    <recommendedName>
        <fullName evidence="4">Ig-like domain-containing protein</fullName>
    </recommendedName>
</protein>
<sequence>MKKFIHLIVFALMLLPNFMSAQEEVGTPNKIWSYPVVYKYDEQVTWYFDLSTTTFAAGEDIYLWIWSPSEPDAGNWENSSDFAKLTYVSDKTWKFTLTPTLYFSKTPAEIAASAGFWCRLKDKTGTKQSVVTQIAYTDFSTFYTANEVIRSYPSRVSLNDGISILFNSNLVPGFDTATSVHFHSGMNNWAVKQEYQAWLPEIVEKTKLKNMGDGFYKMDLIPSQYYPDIPDGFIMTNLVFLMVKDEWAATTPDQVINAADYVPPPDPVFSFFPLQLSKKDFLGIIRKNNETGVNKLIYTITAGTVTLTGEFTGTVSEIKGFVNLVTPLQNVNVTEIHALIKDNNGRTISDTNIPLKTVD</sequence>
<evidence type="ECO:0008006" key="4">
    <source>
        <dbReference type="Google" id="ProtNLM"/>
    </source>
</evidence>
<proteinExistence type="predicted"/>
<feature type="chain" id="PRO_5011586276" description="Ig-like domain-containing protein" evidence="1">
    <location>
        <begin position="22"/>
        <end position="359"/>
    </location>
</feature>
<evidence type="ECO:0000313" key="2">
    <source>
        <dbReference type="EMBL" id="SDK03549.1"/>
    </source>
</evidence>
<evidence type="ECO:0000256" key="1">
    <source>
        <dbReference type="SAM" id="SignalP"/>
    </source>
</evidence>
<keyword evidence="3" id="KW-1185">Reference proteome</keyword>
<dbReference type="OrthoDB" id="1305498at2"/>
<dbReference type="AlphaFoldDB" id="A0A1G8YKZ9"/>
<dbReference type="RefSeq" id="WP_091395645.1">
    <property type="nucleotide sequence ID" value="NZ_BKAI01000006.1"/>
</dbReference>
<organism evidence="2 3">
    <name type="scientific">Flavobacterium noncentrifugens</name>
    <dbReference type="NCBI Taxonomy" id="1128970"/>
    <lineage>
        <taxon>Bacteria</taxon>
        <taxon>Pseudomonadati</taxon>
        <taxon>Bacteroidota</taxon>
        <taxon>Flavobacteriia</taxon>
        <taxon>Flavobacteriales</taxon>
        <taxon>Flavobacteriaceae</taxon>
        <taxon>Flavobacterium</taxon>
    </lineage>
</organism>
<dbReference type="Proteomes" id="UP000199580">
    <property type="component" value="Unassembled WGS sequence"/>
</dbReference>
<keyword evidence="1" id="KW-0732">Signal</keyword>